<accession>A0A2S8G0A7</accession>
<dbReference type="InterPro" id="IPR032836">
    <property type="entry name" value="DsrE2-like"/>
</dbReference>
<keyword evidence="1" id="KW-0472">Membrane</keyword>
<dbReference type="Gene3D" id="3.40.1260.10">
    <property type="entry name" value="DsrEFH-like"/>
    <property type="match status" value="1"/>
</dbReference>
<comment type="caution">
    <text evidence="2">The sequence shown here is derived from an EMBL/GenBank/DDBJ whole genome shotgun (WGS) entry which is preliminary data.</text>
</comment>
<dbReference type="PANTHER" id="PTHR34655">
    <property type="entry name" value="CONSERVED WITHIN P. AEROPHILUM"/>
    <property type="match status" value="1"/>
</dbReference>
<reference evidence="2 3" key="1">
    <citation type="submission" date="2018-02" db="EMBL/GenBank/DDBJ databases">
        <title>Comparative genomes isolates from brazilian mangrove.</title>
        <authorList>
            <person name="Araujo J.E."/>
            <person name="Taketani R.G."/>
            <person name="Silva M.C.P."/>
            <person name="Loureco M.V."/>
            <person name="Andreote F.D."/>
        </authorList>
    </citation>
    <scope>NUCLEOTIDE SEQUENCE [LARGE SCALE GENOMIC DNA]</scope>
    <source>
        <strain evidence="2 3">Hex-1 MGV</strain>
    </source>
</reference>
<evidence type="ECO:0000313" key="3">
    <source>
        <dbReference type="Proteomes" id="UP000238322"/>
    </source>
</evidence>
<dbReference type="Pfam" id="PF13686">
    <property type="entry name" value="DrsE_2"/>
    <property type="match status" value="1"/>
</dbReference>
<sequence length="185" mass="20642">MTVPAAAWEDLQRRLASLENSQQANTADPNRLNLVVFESHRDRLLAAFVMATGAAAVGMEVTMFFTFWGTATLRKRAFIGGKKSLVERAFGWMLPAKNSTKLSRMDMCGMGRMLMDREMKKKNIADLDKLIETAADLGVKIQVCEMSMQLMGIKREELIDYPQLDYCGVACFAENAANANTTLFI</sequence>
<dbReference type="Proteomes" id="UP000238322">
    <property type="component" value="Unassembled WGS sequence"/>
</dbReference>
<dbReference type="SUPFAM" id="SSF75169">
    <property type="entry name" value="DsrEFH-like"/>
    <property type="match status" value="1"/>
</dbReference>
<gene>
    <name evidence="2" type="ORF">C5Y83_05750</name>
</gene>
<proteinExistence type="predicted"/>
<evidence type="ECO:0000313" key="2">
    <source>
        <dbReference type="EMBL" id="PQO37882.1"/>
    </source>
</evidence>
<protein>
    <submittedName>
        <fullName evidence="2">NADH dehydrogenase FAD-containing subunit</fullName>
    </submittedName>
</protein>
<name>A0A2S8G0A7_9BACT</name>
<keyword evidence="1" id="KW-0812">Transmembrane</keyword>
<dbReference type="PANTHER" id="PTHR34655:SF2">
    <property type="entry name" value="PEROXIREDOXIN FAMILY PROTEIN"/>
    <property type="match status" value="1"/>
</dbReference>
<dbReference type="OrthoDB" id="9802028at2"/>
<dbReference type="InterPro" id="IPR027396">
    <property type="entry name" value="DsrEFH-like"/>
</dbReference>
<feature type="transmembrane region" description="Helical" evidence="1">
    <location>
        <begin position="44"/>
        <end position="68"/>
    </location>
</feature>
<organism evidence="2 3">
    <name type="scientific">Blastopirellula marina</name>
    <dbReference type="NCBI Taxonomy" id="124"/>
    <lineage>
        <taxon>Bacteria</taxon>
        <taxon>Pseudomonadati</taxon>
        <taxon>Planctomycetota</taxon>
        <taxon>Planctomycetia</taxon>
        <taxon>Pirellulales</taxon>
        <taxon>Pirellulaceae</taxon>
        <taxon>Blastopirellula</taxon>
    </lineage>
</organism>
<dbReference type="EMBL" id="PUHY01000005">
    <property type="protein sequence ID" value="PQO37882.1"/>
    <property type="molecule type" value="Genomic_DNA"/>
</dbReference>
<evidence type="ECO:0000256" key="1">
    <source>
        <dbReference type="SAM" id="Phobius"/>
    </source>
</evidence>
<keyword evidence="1" id="KW-1133">Transmembrane helix</keyword>
<dbReference type="AlphaFoldDB" id="A0A2S8G0A7"/>